<feature type="DNA-binding region" description="H-T-H motif" evidence="2">
    <location>
        <begin position="59"/>
        <end position="78"/>
    </location>
</feature>
<dbReference type="InterPro" id="IPR036271">
    <property type="entry name" value="Tet_transcr_reg_TetR-rel_C_sf"/>
</dbReference>
<dbReference type="PANTHER" id="PTHR30055:SF196">
    <property type="entry name" value="HTH-TYPE TRANSCRIPTIONAL REGULATOR RUTR"/>
    <property type="match status" value="1"/>
</dbReference>
<dbReference type="PANTHER" id="PTHR30055">
    <property type="entry name" value="HTH-TYPE TRANSCRIPTIONAL REGULATOR RUTR"/>
    <property type="match status" value="1"/>
</dbReference>
<accession>A0A494Y676</accession>
<gene>
    <name evidence="5" type="primary">rutR</name>
    <name evidence="5" type="ORF">D7S86_07700</name>
</gene>
<dbReference type="SUPFAM" id="SSF48498">
    <property type="entry name" value="Tetracyclin repressor-like, C-terminal domain"/>
    <property type="match status" value="1"/>
</dbReference>
<dbReference type="OrthoDB" id="6860332at2"/>
<dbReference type="Pfam" id="PF08362">
    <property type="entry name" value="TetR_C_3"/>
    <property type="match status" value="1"/>
</dbReference>
<evidence type="ECO:0000256" key="2">
    <source>
        <dbReference type="PROSITE-ProRule" id="PRU00335"/>
    </source>
</evidence>
<dbReference type="Proteomes" id="UP000270342">
    <property type="component" value="Unassembled WGS sequence"/>
</dbReference>
<comment type="caution">
    <text evidence="5">The sequence shown here is derived from an EMBL/GenBank/DDBJ whole genome shotgun (WGS) entry which is preliminary data.</text>
</comment>
<evidence type="ECO:0000313" key="6">
    <source>
        <dbReference type="Proteomes" id="UP000270342"/>
    </source>
</evidence>
<dbReference type="NCBIfam" id="NF011584">
    <property type="entry name" value="PRK15008.1"/>
    <property type="match status" value="1"/>
</dbReference>
<dbReference type="PRINTS" id="PR00455">
    <property type="entry name" value="HTHTETR"/>
</dbReference>
<dbReference type="GO" id="GO:0045892">
    <property type="term" value="P:negative regulation of DNA-templated transcription"/>
    <property type="evidence" value="ECO:0007669"/>
    <property type="project" value="InterPro"/>
</dbReference>
<dbReference type="GO" id="GO:0003700">
    <property type="term" value="F:DNA-binding transcription factor activity"/>
    <property type="evidence" value="ECO:0007669"/>
    <property type="project" value="TreeGrafter"/>
</dbReference>
<keyword evidence="6" id="KW-1185">Reference proteome</keyword>
<dbReference type="Pfam" id="PF00440">
    <property type="entry name" value="TetR_N"/>
    <property type="match status" value="1"/>
</dbReference>
<evidence type="ECO:0000313" key="5">
    <source>
        <dbReference type="EMBL" id="RKP57803.1"/>
    </source>
</evidence>
<protein>
    <submittedName>
        <fullName evidence="5">HTH-type transcriptional regulator RutR</fullName>
    </submittedName>
</protein>
<proteinExistence type="predicted"/>
<organism evidence="5 6">
    <name type="scientific">Pararobbsia silviterrae</name>
    <dbReference type="NCBI Taxonomy" id="1792498"/>
    <lineage>
        <taxon>Bacteria</taxon>
        <taxon>Pseudomonadati</taxon>
        <taxon>Pseudomonadota</taxon>
        <taxon>Betaproteobacteria</taxon>
        <taxon>Burkholderiales</taxon>
        <taxon>Burkholderiaceae</taxon>
        <taxon>Pararobbsia</taxon>
    </lineage>
</organism>
<evidence type="ECO:0000259" key="4">
    <source>
        <dbReference type="PROSITE" id="PS50977"/>
    </source>
</evidence>
<dbReference type="SUPFAM" id="SSF46689">
    <property type="entry name" value="Homeodomain-like"/>
    <property type="match status" value="1"/>
</dbReference>
<dbReference type="PROSITE" id="PS50977">
    <property type="entry name" value="HTH_TETR_2"/>
    <property type="match status" value="1"/>
</dbReference>
<feature type="domain" description="HTH tetR-type" evidence="4">
    <location>
        <begin position="36"/>
        <end position="96"/>
    </location>
</feature>
<dbReference type="InterPro" id="IPR013573">
    <property type="entry name" value="Tscrpt_reg_YcdC_C"/>
</dbReference>
<name>A0A494Y676_9BURK</name>
<dbReference type="AlphaFoldDB" id="A0A494Y676"/>
<dbReference type="InterPro" id="IPR009057">
    <property type="entry name" value="Homeodomain-like_sf"/>
</dbReference>
<dbReference type="Gene3D" id="1.10.357.10">
    <property type="entry name" value="Tetracycline Repressor, domain 2"/>
    <property type="match status" value="1"/>
</dbReference>
<dbReference type="InterPro" id="IPR050109">
    <property type="entry name" value="HTH-type_TetR-like_transc_reg"/>
</dbReference>
<sequence length="231" mass="26076">MAKANDKSRDDADLASPRKRGGPSEATQARRQRQVDEKRRVILGAALELFSTFGFHGTSVDQIAERADVSKGNLLYYFRNKDELYASLLRELLVVWLAPLRAFDPAQDPADAIRGYIHQKLIASRDNPAESRLFCLEIMQGAPIFGDELIANLKRLVDDKRTVIEQWIAQGKLAPVTPHHLIFFLWATTQHYADFSFQVEGLTGKTLRNRAFFAEVERSLCDIVLAGILPH</sequence>
<dbReference type="GO" id="GO:0000976">
    <property type="term" value="F:transcription cis-regulatory region binding"/>
    <property type="evidence" value="ECO:0007669"/>
    <property type="project" value="TreeGrafter"/>
</dbReference>
<feature type="compositionally biased region" description="Basic and acidic residues" evidence="3">
    <location>
        <begin position="1"/>
        <end position="12"/>
    </location>
</feature>
<dbReference type="RefSeq" id="WP_121085136.1">
    <property type="nucleotide sequence ID" value="NZ_RBZU01000002.1"/>
</dbReference>
<dbReference type="Gene3D" id="1.10.10.60">
    <property type="entry name" value="Homeodomain-like"/>
    <property type="match status" value="1"/>
</dbReference>
<evidence type="ECO:0000256" key="3">
    <source>
        <dbReference type="SAM" id="MobiDB-lite"/>
    </source>
</evidence>
<dbReference type="EMBL" id="RBZU01000002">
    <property type="protein sequence ID" value="RKP57803.1"/>
    <property type="molecule type" value="Genomic_DNA"/>
</dbReference>
<evidence type="ECO:0000256" key="1">
    <source>
        <dbReference type="ARBA" id="ARBA00023125"/>
    </source>
</evidence>
<feature type="region of interest" description="Disordered" evidence="3">
    <location>
        <begin position="1"/>
        <end position="35"/>
    </location>
</feature>
<keyword evidence="1 2" id="KW-0238">DNA-binding</keyword>
<dbReference type="InterPro" id="IPR001647">
    <property type="entry name" value="HTH_TetR"/>
</dbReference>
<reference evidence="5 6" key="1">
    <citation type="submission" date="2018-10" db="EMBL/GenBank/DDBJ databases">
        <title>Robbsia sp. DHC34, isolated from soil.</title>
        <authorList>
            <person name="Gao Z.-H."/>
            <person name="Qiu L.-H."/>
        </authorList>
    </citation>
    <scope>NUCLEOTIDE SEQUENCE [LARGE SCALE GENOMIC DNA]</scope>
    <source>
        <strain evidence="5 6">DHC34</strain>
    </source>
</reference>